<dbReference type="InterPro" id="IPR038765">
    <property type="entry name" value="Papain-like_cys_pep_sf"/>
</dbReference>
<accession>A0A133V710</accession>
<evidence type="ECO:0000256" key="1">
    <source>
        <dbReference type="SAM" id="Phobius"/>
    </source>
</evidence>
<dbReference type="PROSITE" id="PS51257">
    <property type="entry name" value="PROKAR_LIPOPROTEIN"/>
    <property type="match status" value="1"/>
</dbReference>
<dbReference type="EMBL" id="LHXY01000009">
    <property type="protein sequence ID" value="KXB02213.1"/>
    <property type="molecule type" value="Genomic_DNA"/>
</dbReference>
<keyword evidence="1" id="KW-0812">Transmembrane</keyword>
<keyword evidence="1" id="KW-0472">Membrane</keyword>
<dbReference type="Proteomes" id="UP000070035">
    <property type="component" value="Unassembled WGS sequence"/>
</dbReference>
<dbReference type="AlphaFoldDB" id="A0A133V710"/>
<organism evidence="3 4">
    <name type="scientific">candidate division MSBL1 archaeon SCGC-AAA261F17</name>
    <dbReference type="NCBI Taxonomy" id="1698274"/>
    <lineage>
        <taxon>Archaea</taxon>
        <taxon>Methanobacteriati</taxon>
        <taxon>Methanobacteriota</taxon>
        <taxon>candidate division MSBL1</taxon>
    </lineage>
</organism>
<feature type="domain" description="Transglutaminase-like" evidence="2">
    <location>
        <begin position="91"/>
        <end position="204"/>
    </location>
</feature>
<dbReference type="SUPFAM" id="SSF54001">
    <property type="entry name" value="Cysteine proteinases"/>
    <property type="match status" value="1"/>
</dbReference>
<evidence type="ECO:0000313" key="4">
    <source>
        <dbReference type="Proteomes" id="UP000070035"/>
    </source>
</evidence>
<name>A0A133V710_9EURY</name>
<feature type="transmembrane region" description="Helical" evidence="1">
    <location>
        <begin position="243"/>
        <end position="263"/>
    </location>
</feature>
<protein>
    <recommendedName>
        <fullName evidence="2">Transglutaminase-like domain-containing protein</fullName>
    </recommendedName>
</protein>
<sequence>MRKLALASLVTLVLLSSVGSCIATSSNFYTRDGEKYDNWSLCRTRCWREDGFFQVHNTTFRPAIAFESLGELKNTAWEVGEGLAERYSGNELAKQIFDYVRDHVIYTSDSIQFAYDEFARNADEVAEEIESNGSSRGDCEDYAVLLAVMFKAAGFRSAVVLAPEHAAALVYLPGYPGANAFWDFRGEGGWIWAEATGRTNPLGWTPPELMRSDLLAYEIGEEPVLEGEGKSEKLATSGGGGQMFFGGSSFFSMLLFLWMLSLFKRRR</sequence>
<dbReference type="InterPro" id="IPR002931">
    <property type="entry name" value="Transglutaminase-like"/>
</dbReference>
<evidence type="ECO:0000313" key="3">
    <source>
        <dbReference type="EMBL" id="KXB02213.1"/>
    </source>
</evidence>
<comment type="caution">
    <text evidence="3">The sequence shown here is derived from an EMBL/GenBank/DDBJ whole genome shotgun (WGS) entry which is preliminary data.</text>
</comment>
<keyword evidence="1" id="KW-1133">Transmembrane helix</keyword>
<keyword evidence="4" id="KW-1185">Reference proteome</keyword>
<dbReference type="Gene3D" id="3.10.620.30">
    <property type="match status" value="1"/>
</dbReference>
<evidence type="ECO:0000259" key="2">
    <source>
        <dbReference type="Pfam" id="PF01841"/>
    </source>
</evidence>
<gene>
    <name evidence="3" type="ORF">AKJ44_01160</name>
</gene>
<reference evidence="3 4" key="1">
    <citation type="journal article" date="2016" name="Sci. Rep.">
        <title>Metabolic traits of an uncultured archaeal lineage -MSBL1- from brine pools of the Red Sea.</title>
        <authorList>
            <person name="Mwirichia R."/>
            <person name="Alam I."/>
            <person name="Rashid M."/>
            <person name="Vinu M."/>
            <person name="Ba-Alawi W."/>
            <person name="Anthony Kamau A."/>
            <person name="Kamanda Ngugi D."/>
            <person name="Goker M."/>
            <person name="Klenk H.P."/>
            <person name="Bajic V."/>
            <person name="Stingl U."/>
        </authorList>
    </citation>
    <scope>NUCLEOTIDE SEQUENCE [LARGE SCALE GENOMIC DNA]</scope>
    <source>
        <strain evidence="3">SCGC-AAA261F17</strain>
    </source>
</reference>
<proteinExistence type="predicted"/>
<dbReference type="Pfam" id="PF01841">
    <property type="entry name" value="Transglut_core"/>
    <property type="match status" value="1"/>
</dbReference>